<organism evidence="2 3">
    <name type="scientific">Parasponia andersonii</name>
    <name type="common">Sponia andersonii</name>
    <dbReference type="NCBI Taxonomy" id="3476"/>
    <lineage>
        <taxon>Eukaryota</taxon>
        <taxon>Viridiplantae</taxon>
        <taxon>Streptophyta</taxon>
        <taxon>Embryophyta</taxon>
        <taxon>Tracheophyta</taxon>
        <taxon>Spermatophyta</taxon>
        <taxon>Magnoliopsida</taxon>
        <taxon>eudicotyledons</taxon>
        <taxon>Gunneridae</taxon>
        <taxon>Pentapetalae</taxon>
        <taxon>rosids</taxon>
        <taxon>fabids</taxon>
        <taxon>Rosales</taxon>
        <taxon>Cannabaceae</taxon>
        <taxon>Parasponia</taxon>
    </lineage>
</organism>
<dbReference type="AlphaFoldDB" id="A0A2P5B672"/>
<sequence>MKRTTFHPVTLISRELATVEIRLWWAWPMRVCKRGMGCCKHSVAVVSGSSETLPTRRSSGGVYGGSEE</sequence>
<accession>A0A2P5B672</accession>
<proteinExistence type="predicted"/>
<feature type="compositionally biased region" description="Polar residues" evidence="1">
    <location>
        <begin position="49"/>
        <end position="58"/>
    </location>
</feature>
<comment type="caution">
    <text evidence="2">The sequence shown here is derived from an EMBL/GenBank/DDBJ whole genome shotgun (WGS) entry which is preliminary data.</text>
</comment>
<reference evidence="3" key="1">
    <citation type="submission" date="2016-06" db="EMBL/GenBank/DDBJ databases">
        <title>Parallel loss of symbiosis genes in relatives of nitrogen-fixing non-legume Parasponia.</title>
        <authorList>
            <person name="Van Velzen R."/>
            <person name="Holmer R."/>
            <person name="Bu F."/>
            <person name="Rutten L."/>
            <person name="Van Zeijl A."/>
            <person name="Liu W."/>
            <person name="Santuari L."/>
            <person name="Cao Q."/>
            <person name="Sharma T."/>
            <person name="Shen D."/>
            <person name="Roswanjaya Y."/>
            <person name="Wardhani T."/>
            <person name="Kalhor M.S."/>
            <person name="Jansen J."/>
            <person name="Van den Hoogen J."/>
            <person name="Gungor B."/>
            <person name="Hartog M."/>
            <person name="Hontelez J."/>
            <person name="Verver J."/>
            <person name="Yang W.-C."/>
            <person name="Schijlen E."/>
            <person name="Repin R."/>
            <person name="Schilthuizen M."/>
            <person name="Schranz E."/>
            <person name="Heidstra R."/>
            <person name="Miyata K."/>
            <person name="Fedorova E."/>
            <person name="Kohlen W."/>
            <person name="Bisseling T."/>
            <person name="Smit S."/>
            <person name="Geurts R."/>
        </authorList>
    </citation>
    <scope>NUCLEOTIDE SEQUENCE [LARGE SCALE GENOMIC DNA]</scope>
    <source>
        <strain evidence="3">cv. WU1-14</strain>
    </source>
</reference>
<keyword evidence="3" id="KW-1185">Reference proteome</keyword>
<feature type="region of interest" description="Disordered" evidence="1">
    <location>
        <begin position="49"/>
        <end position="68"/>
    </location>
</feature>
<evidence type="ECO:0000313" key="3">
    <source>
        <dbReference type="Proteomes" id="UP000237105"/>
    </source>
</evidence>
<gene>
    <name evidence="2" type="ORF">PanWU01x14_267910</name>
</gene>
<protein>
    <submittedName>
        <fullName evidence="2">Uncharacterized protein</fullName>
    </submittedName>
</protein>
<dbReference type="Proteomes" id="UP000237105">
    <property type="component" value="Unassembled WGS sequence"/>
</dbReference>
<evidence type="ECO:0000313" key="2">
    <source>
        <dbReference type="EMBL" id="PON44288.1"/>
    </source>
</evidence>
<name>A0A2P5B672_PARAD</name>
<dbReference type="EMBL" id="JXTB01000353">
    <property type="protein sequence ID" value="PON44288.1"/>
    <property type="molecule type" value="Genomic_DNA"/>
</dbReference>
<evidence type="ECO:0000256" key="1">
    <source>
        <dbReference type="SAM" id="MobiDB-lite"/>
    </source>
</evidence>